<organism evidence="2 3">
    <name type="scientific">Sphingomicrobium lutaoense</name>
    <dbReference type="NCBI Taxonomy" id="515949"/>
    <lineage>
        <taxon>Bacteria</taxon>
        <taxon>Pseudomonadati</taxon>
        <taxon>Pseudomonadota</taxon>
        <taxon>Alphaproteobacteria</taxon>
        <taxon>Sphingomonadales</taxon>
        <taxon>Sphingomonadaceae</taxon>
        <taxon>Sphingomicrobium</taxon>
    </lineage>
</organism>
<sequence length="152" mass="16489">MVITFLLLAQAPALAAEGRWAVFELDTACEARTRSWRVVREPERQPRLTFSFAPGGEVMLHSRLRRTSRPRSTVTIAVDGQPFLLEARGADAWSKGNEQAIIAALRTASRLRVTATDRAGRRFTDYYPTDGVQTAIDGAAACAAKKAGNAGA</sequence>
<feature type="signal peptide" evidence="1">
    <location>
        <begin position="1"/>
        <end position="15"/>
    </location>
</feature>
<reference evidence="2 3" key="1">
    <citation type="submission" date="2020-08" db="EMBL/GenBank/DDBJ databases">
        <title>Genomic Encyclopedia of Type Strains, Phase IV (KMG-IV): sequencing the most valuable type-strain genomes for metagenomic binning, comparative biology and taxonomic classification.</title>
        <authorList>
            <person name="Goeker M."/>
        </authorList>
    </citation>
    <scope>NUCLEOTIDE SEQUENCE [LARGE SCALE GENOMIC DNA]</scope>
    <source>
        <strain evidence="2 3">DSM 24194</strain>
    </source>
</reference>
<evidence type="ECO:0000313" key="2">
    <source>
        <dbReference type="EMBL" id="MBB3764681.1"/>
    </source>
</evidence>
<dbReference type="AlphaFoldDB" id="A0A839YWU9"/>
<feature type="chain" id="PRO_5032457031" evidence="1">
    <location>
        <begin position="16"/>
        <end position="152"/>
    </location>
</feature>
<dbReference type="Proteomes" id="UP000578569">
    <property type="component" value="Unassembled WGS sequence"/>
</dbReference>
<evidence type="ECO:0000313" key="3">
    <source>
        <dbReference type="Proteomes" id="UP000578569"/>
    </source>
</evidence>
<gene>
    <name evidence="2" type="ORF">FHS50_001743</name>
</gene>
<protein>
    <submittedName>
        <fullName evidence="2">Uncharacterized protein</fullName>
    </submittedName>
</protein>
<proteinExistence type="predicted"/>
<dbReference type="EMBL" id="JACICF010000002">
    <property type="protein sequence ID" value="MBB3764681.1"/>
    <property type="molecule type" value="Genomic_DNA"/>
</dbReference>
<name>A0A839YWU9_9SPHN</name>
<evidence type="ECO:0000256" key="1">
    <source>
        <dbReference type="SAM" id="SignalP"/>
    </source>
</evidence>
<comment type="caution">
    <text evidence="2">The sequence shown here is derived from an EMBL/GenBank/DDBJ whole genome shotgun (WGS) entry which is preliminary data.</text>
</comment>
<keyword evidence="1" id="KW-0732">Signal</keyword>
<keyword evidence="3" id="KW-1185">Reference proteome</keyword>
<accession>A0A839YWU9</accession>
<dbReference type="RefSeq" id="WP_183934061.1">
    <property type="nucleotide sequence ID" value="NZ_JACICF010000002.1"/>
</dbReference>